<dbReference type="PANTHER" id="PTHR43464:SF19">
    <property type="entry name" value="UBIQUINONE BIOSYNTHESIS O-METHYLTRANSFERASE, MITOCHONDRIAL"/>
    <property type="match status" value="1"/>
</dbReference>
<dbReference type="EMBL" id="SWMS01000003">
    <property type="protein sequence ID" value="TKG72177.1"/>
    <property type="molecule type" value="Genomic_DNA"/>
</dbReference>
<name>A0ABY2S8L5_9PSEU</name>
<keyword evidence="7" id="KW-1185">Reference proteome</keyword>
<reference evidence="6 7" key="1">
    <citation type="journal article" date="2015" name="Antonie Van Leeuwenhoek">
        <title>Prauserella endophytica sp. nov., an endophytic actinobacterium isolated from Tamarix taklamakanensis.</title>
        <authorList>
            <person name="Liu J.M."/>
            <person name="Habden X."/>
            <person name="Guo L."/>
            <person name="Tuo L."/>
            <person name="Jiang Z.K."/>
            <person name="Liu S.W."/>
            <person name="Liu X.F."/>
            <person name="Chen L."/>
            <person name="Li R.F."/>
            <person name="Zhang Y.Q."/>
            <person name="Sun C.H."/>
        </authorList>
    </citation>
    <scope>NUCLEOTIDE SEQUENCE [LARGE SCALE GENOMIC DNA]</scope>
    <source>
        <strain evidence="6 7">CGMCC 4.7182</strain>
    </source>
</reference>
<proteinExistence type="predicted"/>
<dbReference type="Pfam" id="PF13649">
    <property type="entry name" value="Methyltransf_25"/>
    <property type="match status" value="1"/>
</dbReference>
<sequence length="203" mass="21955">MDAQFWDERYSSRDQLFSGRPNGVLVTEVSGLPPGQALDVGCGEGGDAIWLARRGWRVTALDISTVALRRAAKAAADAGVADRIAWTRTDLAVTHPPAQCFDLVSAQYFPLLRRDGDAALRGLLAPVAPGGILLVTGHDTADWPAPEEGGHDPRDFFLPSDIAALLGDEWTIEVDETRARVDPAPEGTRHARDTVLRARRRPA</sequence>
<dbReference type="GO" id="GO:0032259">
    <property type="term" value="P:methylation"/>
    <property type="evidence" value="ECO:0007669"/>
    <property type="project" value="UniProtKB-KW"/>
</dbReference>
<keyword evidence="2" id="KW-0808">Transferase</keyword>
<dbReference type="RefSeq" id="WP_137094165.1">
    <property type="nucleotide sequence ID" value="NZ_SWMS01000003.1"/>
</dbReference>
<accession>A0ABY2S8L5</accession>
<evidence type="ECO:0000256" key="2">
    <source>
        <dbReference type="ARBA" id="ARBA00022679"/>
    </source>
</evidence>
<evidence type="ECO:0000256" key="4">
    <source>
        <dbReference type="SAM" id="MobiDB-lite"/>
    </source>
</evidence>
<feature type="compositionally biased region" description="Basic and acidic residues" evidence="4">
    <location>
        <begin position="177"/>
        <end position="196"/>
    </location>
</feature>
<dbReference type="GO" id="GO:0008168">
    <property type="term" value="F:methyltransferase activity"/>
    <property type="evidence" value="ECO:0007669"/>
    <property type="project" value="UniProtKB-KW"/>
</dbReference>
<evidence type="ECO:0000259" key="5">
    <source>
        <dbReference type="Pfam" id="PF13649"/>
    </source>
</evidence>
<evidence type="ECO:0000256" key="1">
    <source>
        <dbReference type="ARBA" id="ARBA00022603"/>
    </source>
</evidence>
<feature type="region of interest" description="Disordered" evidence="4">
    <location>
        <begin position="177"/>
        <end position="203"/>
    </location>
</feature>
<keyword evidence="3" id="KW-0949">S-adenosyl-L-methionine</keyword>
<protein>
    <submittedName>
        <fullName evidence="6">Methyltransferase domain-containing protein</fullName>
    </submittedName>
</protein>
<comment type="caution">
    <text evidence="6">The sequence shown here is derived from an EMBL/GenBank/DDBJ whole genome shotgun (WGS) entry which is preliminary data.</text>
</comment>
<dbReference type="CDD" id="cd02440">
    <property type="entry name" value="AdoMet_MTases"/>
    <property type="match status" value="1"/>
</dbReference>
<organism evidence="6 7">
    <name type="scientific">Prauserella endophytica</name>
    <dbReference type="NCBI Taxonomy" id="1592324"/>
    <lineage>
        <taxon>Bacteria</taxon>
        <taxon>Bacillati</taxon>
        <taxon>Actinomycetota</taxon>
        <taxon>Actinomycetes</taxon>
        <taxon>Pseudonocardiales</taxon>
        <taxon>Pseudonocardiaceae</taxon>
        <taxon>Prauserella</taxon>
        <taxon>Prauserella coralliicola group</taxon>
    </lineage>
</organism>
<evidence type="ECO:0000313" key="6">
    <source>
        <dbReference type="EMBL" id="TKG72177.1"/>
    </source>
</evidence>
<dbReference type="Gene3D" id="3.40.50.150">
    <property type="entry name" value="Vaccinia Virus protein VP39"/>
    <property type="match status" value="1"/>
</dbReference>
<dbReference type="InterPro" id="IPR041698">
    <property type="entry name" value="Methyltransf_25"/>
</dbReference>
<dbReference type="PANTHER" id="PTHR43464">
    <property type="entry name" value="METHYLTRANSFERASE"/>
    <property type="match status" value="1"/>
</dbReference>
<gene>
    <name evidence="6" type="ORF">FCN18_07910</name>
</gene>
<dbReference type="Proteomes" id="UP000309992">
    <property type="component" value="Unassembled WGS sequence"/>
</dbReference>
<feature type="domain" description="Methyltransferase" evidence="5">
    <location>
        <begin position="38"/>
        <end position="131"/>
    </location>
</feature>
<evidence type="ECO:0000313" key="7">
    <source>
        <dbReference type="Proteomes" id="UP000309992"/>
    </source>
</evidence>
<dbReference type="SUPFAM" id="SSF53335">
    <property type="entry name" value="S-adenosyl-L-methionine-dependent methyltransferases"/>
    <property type="match status" value="1"/>
</dbReference>
<keyword evidence="1 6" id="KW-0489">Methyltransferase</keyword>
<dbReference type="InterPro" id="IPR029063">
    <property type="entry name" value="SAM-dependent_MTases_sf"/>
</dbReference>
<evidence type="ECO:0000256" key="3">
    <source>
        <dbReference type="ARBA" id="ARBA00022691"/>
    </source>
</evidence>